<evidence type="ECO:0000256" key="1">
    <source>
        <dbReference type="ARBA" id="ARBA00004141"/>
    </source>
</evidence>
<comment type="similarity">
    <text evidence="2">Belongs to the fatty acid desaturase type 2 family.</text>
</comment>
<evidence type="ECO:0000313" key="12">
    <source>
        <dbReference type="EMBL" id="MCW1914182.1"/>
    </source>
</evidence>
<organism evidence="12 13">
    <name type="scientific">Luteolibacter rhizosphaerae</name>
    <dbReference type="NCBI Taxonomy" id="2989719"/>
    <lineage>
        <taxon>Bacteria</taxon>
        <taxon>Pseudomonadati</taxon>
        <taxon>Verrucomicrobiota</taxon>
        <taxon>Verrucomicrobiia</taxon>
        <taxon>Verrucomicrobiales</taxon>
        <taxon>Verrucomicrobiaceae</taxon>
        <taxon>Luteolibacter</taxon>
    </lineage>
</organism>
<accession>A0ABT3G2V6</accession>
<keyword evidence="5" id="KW-0276">Fatty acid metabolism</keyword>
<comment type="caution">
    <text evidence="12">The sequence shown here is derived from an EMBL/GenBank/DDBJ whole genome shotgun (WGS) entry which is preliminary data.</text>
</comment>
<feature type="transmembrane region" description="Helical" evidence="11">
    <location>
        <begin position="176"/>
        <end position="195"/>
    </location>
</feature>
<feature type="transmembrane region" description="Helical" evidence="11">
    <location>
        <begin position="54"/>
        <end position="72"/>
    </location>
</feature>
<keyword evidence="9 11" id="KW-0472">Membrane</keyword>
<evidence type="ECO:0000256" key="5">
    <source>
        <dbReference type="ARBA" id="ARBA00022832"/>
    </source>
</evidence>
<dbReference type="Proteomes" id="UP001165653">
    <property type="component" value="Unassembled WGS sequence"/>
</dbReference>
<keyword evidence="8" id="KW-0443">Lipid metabolism</keyword>
<evidence type="ECO:0000256" key="9">
    <source>
        <dbReference type="ARBA" id="ARBA00023136"/>
    </source>
</evidence>
<evidence type="ECO:0000256" key="2">
    <source>
        <dbReference type="ARBA" id="ARBA00008749"/>
    </source>
</evidence>
<keyword evidence="7" id="KW-0560">Oxidoreductase</keyword>
<gene>
    <name evidence="12" type="ORF">OJ996_11390</name>
</gene>
<dbReference type="PANTHER" id="PTHR11351:SF31">
    <property type="entry name" value="DESATURASE 1, ISOFORM A-RELATED"/>
    <property type="match status" value="1"/>
</dbReference>
<evidence type="ECO:0000256" key="8">
    <source>
        <dbReference type="ARBA" id="ARBA00023098"/>
    </source>
</evidence>
<evidence type="ECO:0000313" key="13">
    <source>
        <dbReference type="Proteomes" id="UP001165653"/>
    </source>
</evidence>
<dbReference type="CDD" id="cd03505">
    <property type="entry name" value="Delta9-FADS-like"/>
    <property type="match status" value="1"/>
</dbReference>
<protein>
    <submittedName>
        <fullName evidence="12">Acyl-CoA desaturase</fullName>
    </submittedName>
</protein>
<evidence type="ECO:0000256" key="6">
    <source>
        <dbReference type="ARBA" id="ARBA00022989"/>
    </source>
</evidence>
<dbReference type="InterPro" id="IPR015876">
    <property type="entry name" value="Acyl-CoA_DS"/>
</dbReference>
<keyword evidence="6 11" id="KW-1133">Transmembrane helix</keyword>
<feature type="transmembrane region" description="Helical" evidence="11">
    <location>
        <begin position="31"/>
        <end position="48"/>
    </location>
</feature>
<dbReference type="RefSeq" id="WP_264513696.1">
    <property type="nucleotide sequence ID" value="NZ_JAPDDR010000005.1"/>
</dbReference>
<evidence type="ECO:0000256" key="7">
    <source>
        <dbReference type="ARBA" id="ARBA00023002"/>
    </source>
</evidence>
<keyword evidence="3" id="KW-0444">Lipid biosynthesis</keyword>
<evidence type="ECO:0000256" key="11">
    <source>
        <dbReference type="SAM" id="Phobius"/>
    </source>
</evidence>
<dbReference type="EMBL" id="JAPDDR010000005">
    <property type="protein sequence ID" value="MCW1914182.1"/>
    <property type="molecule type" value="Genomic_DNA"/>
</dbReference>
<keyword evidence="4 11" id="KW-0812">Transmembrane</keyword>
<comment type="subcellular location">
    <subcellularLocation>
        <location evidence="1">Membrane</location>
        <topology evidence="1">Multi-pass membrane protein</topology>
    </subcellularLocation>
</comment>
<name>A0ABT3G2V6_9BACT</name>
<proteinExistence type="inferred from homology"/>
<sequence length="314" mass="35780">MNEHEVPRMLPRDAATNPIDGRVVWSPVKSLWFTAHALVAVIGGVLTFRWDALMVFFVFTITTLCLGHSVGLHRLLIHRSFQCPLWVEHVLVHLGTLVGMGGPSKMLYLHDIRDWSQRHPECHPLFIHKNPIWKDFLWQNHCEVQLEHPPEFRPEARVANDRFYRFMDRTWMLQQLPWAILLYVLGGVAFVVWGISARIVVSLIGHWLVGYFAHNAGPRDWHLEGHAVQGHNIPHIGLLTMGESWHNNHHAFPGSARLGLDSSQIDPGWWAICALKAVGLAWSPRLPGDLPARPELSCIKVPERPAPTKPILTR</sequence>
<evidence type="ECO:0000256" key="3">
    <source>
        <dbReference type="ARBA" id="ARBA00022516"/>
    </source>
</evidence>
<evidence type="ECO:0000256" key="4">
    <source>
        <dbReference type="ARBA" id="ARBA00022692"/>
    </source>
</evidence>
<reference evidence="12" key="1">
    <citation type="submission" date="2022-10" db="EMBL/GenBank/DDBJ databases">
        <title>Luteolibacter sp. GHJ8, whole genome shotgun sequencing project.</title>
        <authorList>
            <person name="Zhao G."/>
            <person name="Shen L."/>
        </authorList>
    </citation>
    <scope>NUCLEOTIDE SEQUENCE</scope>
    <source>
        <strain evidence="12">GHJ8</strain>
    </source>
</reference>
<keyword evidence="13" id="KW-1185">Reference proteome</keyword>
<keyword evidence="10" id="KW-0275">Fatty acid biosynthesis</keyword>
<evidence type="ECO:0000256" key="10">
    <source>
        <dbReference type="ARBA" id="ARBA00023160"/>
    </source>
</evidence>
<dbReference type="PANTHER" id="PTHR11351">
    <property type="entry name" value="ACYL-COA DESATURASE"/>
    <property type="match status" value="1"/>
</dbReference>